<keyword evidence="3" id="KW-1185">Reference proteome</keyword>
<dbReference type="SUPFAM" id="SSF51905">
    <property type="entry name" value="FAD/NAD(P)-binding domain"/>
    <property type="match status" value="1"/>
</dbReference>
<accession>A0ABT9F9F6</accession>
<dbReference type="Pfam" id="PF13450">
    <property type="entry name" value="NAD_binding_8"/>
    <property type="match status" value="1"/>
</dbReference>
<evidence type="ECO:0000313" key="2">
    <source>
        <dbReference type="EMBL" id="MDP2563366.1"/>
    </source>
</evidence>
<dbReference type="InterPro" id="IPR036188">
    <property type="entry name" value="FAD/NAD-bd_sf"/>
</dbReference>
<evidence type="ECO:0000256" key="1">
    <source>
        <dbReference type="ARBA" id="ARBA00006046"/>
    </source>
</evidence>
<protein>
    <submittedName>
        <fullName evidence="2">FAD-dependent oxidoreductase</fullName>
    </submittedName>
</protein>
<comment type="caution">
    <text evidence="2">The sequence shown here is derived from an EMBL/GenBank/DDBJ whole genome shotgun (WGS) entry which is preliminary data.</text>
</comment>
<dbReference type="RefSeq" id="WP_305470941.1">
    <property type="nucleotide sequence ID" value="NZ_JAUYVT010000001.1"/>
</dbReference>
<name>A0ABT9F9F6_9GAMM</name>
<dbReference type="PANTHER" id="PTHR43734:SF1">
    <property type="entry name" value="PHYTOENE DESATURASE"/>
    <property type="match status" value="1"/>
</dbReference>
<gene>
    <name evidence="2" type="ORF">Q8W34_01875</name>
</gene>
<dbReference type="Proteomes" id="UP001177212">
    <property type="component" value="Unassembled WGS sequence"/>
</dbReference>
<comment type="similarity">
    <text evidence="1">Belongs to the carotenoid/retinoid oxidoreductase family.</text>
</comment>
<evidence type="ECO:0000313" key="3">
    <source>
        <dbReference type="Proteomes" id="UP001177212"/>
    </source>
</evidence>
<dbReference type="Gene3D" id="3.50.50.60">
    <property type="entry name" value="FAD/NAD(P)-binding domain"/>
    <property type="match status" value="1"/>
</dbReference>
<organism evidence="2 3">
    <name type="scientific">Pseudoalteromonas marina</name>
    <dbReference type="NCBI Taxonomy" id="267375"/>
    <lineage>
        <taxon>Bacteria</taxon>
        <taxon>Pseudomonadati</taxon>
        <taxon>Pseudomonadota</taxon>
        <taxon>Gammaproteobacteria</taxon>
        <taxon>Alteromonadales</taxon>
        <taxon>Pseudoalteromonadaceae</taxon>
        <taxon>Pseudoalteromonas</taxon>
    </lineage>
</organism>
<dbReference type="PANTHER" id="PTHR43734">
    <property type="entry name" value="PHYTOENE DESATURASE"/>
    <property type="match status" value="1"/>
</dbReference>
<sequence>MRTFAVVGGGICGITASILLRKHYDRVVLIEQSESLGGLLNSVADDAGNYYDQGTHIPASTGVAEIDEILFNLPQFSKNWHTFTQLKTGNYFAGEWDLETQTIDARKLDSALYKQGIGEFMSLTSESEADNIEQYLCETLGVVFYQYLAKPVINKLYGSDVSFTDLAKNTSINYFGATRIKAFNASLSRVLKQHPEFDKKLGYHSAAEFEALLVAQGTNLPNYYYPNNPKGAQVWIDQLQAKAESLGVEIRCNSQVLDIEYQDDLVTAFSLSDGSRIKCDLLFWSAPPVFALKAANLSIANYKPIFRTANILHFTFDKQPLNRESHYLWNWDPCSDIFRVTLYNNLRQSDKYQVSAEVLRYKADPIYTLEQGIIDLKNMGVISPDTKMKSGCVQKIDNTFPVPTHEFCNTTQLNYETLTNSFKNIIVSGRFSGRCWLLSDVLALAHKELKEYCTVG</sequence>
<reference evidence="2" key="1">
    <citation type="submission" date="2023-07" db="EMBL/GenBank/DDBJ databases">
        <title>Genome content predicts the carbon catabolic preferences of heterotrophic bacteria.</title>
        <authorList>
            <person name="Gralka M."/>
        </authorList>
    </citation>
    <scope>NUCLEOTIDE SEQUENCE</scope>
    <source>
        <strain evidence="2">4G09</strain>
    </source>
</reference>
<dbReference type="EMBL" id="JAUYVT010000001">
    <property type="protein sequence ID" value="MDP2563366.1"/>
    <property type="molecule type" value="Genomic_DNA"/>
</dbReference>
<proteinExistence type="inferred from homology"/>